<keyword evidence="2 12" id="KW-1003">Cell membrane</keyword>
<evidence type="ECO:0000256" key="6">
    <source>
        <dbReference type="ARBA" id="ARBA00023136"/>
    </source>
</evidence>
<keyword evidence="5 12" id="KW-0443">Lipid metabolism</keyword>
<keyword evidence="10 12" id="KW-1208">Phospholipid metabolism</keyword>
<feature type="chain" id="PRO_5023506699" description="Phosphatidylserine decarboxylase beta chain" evidence="12">
    <location>
        <begin position="1"/>
        <end position="251"/>
    </location>
</feature>
<comment type="subcellular location">
    <subcellularLocation>
        <location evidence="12">Cell membrane</location>
        <topology evidence="12">Peripheral membrane protein</topology>
    </subcellularLocation>
</comment>
<keyword evidence="8 12" id="KW-0594">Phospholipid biosynthesis</keyword>
<evidence type="ECO:0000256" key="2">
    <source>
        <dbReference type="ARBA" id="ARBA00022475"/>
    </source>
</evidence>
<feature type="active site" description="Charge relay system; for autoendoproteolytic cleavage activity" evidence="12">
    <location>
        <position position="149"/>
    </location>
</feature>
<dbReference type="GO" id="GO:0006646">
    <property type="term" value="P:phosphatidylethanolamine biosynthetic process"/>
    <property type="evidence" value="ECO:0007669"/>
    <property type="project" value="UniProtKB-UniRule"/>
</dbReference>
<keyword evidence="4 12" id="KW-0210">Decarboxylase</keyword>
<feature type="active site" description="Charge relay system; for autoendoproteolytic cleavage activity" evidence="12">
    <location>
        <position position="92"/>
    </location>
</feature>
<evidence type="ECO:0000256" key="3">
    <source>
        <dbReference type="ARBA" id="ARBA00022516"/>
    </source>
</evidence>
<protein>
    <recommendedName>
        <fullName evidence="12">Phosphatidylserine decarboxylase proenzyme</fullName>
        <ecNumber evidence="12">4.1.1.65</ecNumber>
    </recommendedName>
    <component>
        <recommendedName>
            <fullName evidence="12">Phosphatidylserine decarboxylase alpha chain</fullName>
        </recommendedName>
    </component>
    <component>
        <recommendedName>
            <fullName evidence="12">Phosphatidylserine decarboxylase beta chain</fullName>
        </recommendedName>
    </component>
</protein>
<dbReference type="EMBL" id="LUUK01000064">
    <property type="protein sequence ID" value="OAI23255.1"/>
    <property type="molecule type" value="Genomic_DNA"/>
</dbReference>
<keyword evidence="9 12" id="KW-0456">Lyase</keyword>
<comment type="pathway">
    <text evidence="12">Phospholipid metabolism; phosphatidylethanolamine biosynthesis; phosphatidylethanolamine from CDP-diacylglycerol: step 2/2.</text>
</comment>
<dbReference type="AlphaFoldDB" id="A0A177NZ13"/>
<dbReference type="NCBIfam" id="TIGR00163">
    <property type="entry name" value="PS_decarb"/>
    <property type="match status" value="1"/>
</dbReference>
<sequence>MNLKELLTVLPQYGLPHHALSNLMAKLTHCRNSTWKNLFIKTIVRLYGVNMAEAKYPDPDSYASFNEFFTRELQDGARTFASGRDELACPADGEVSQAGKIEAGRIFQAKGRDYSVLELLGGDAERAAAFSDGRFATIYLSPKDYHRLHMPLAGTLKEMIHVPGRLFSVNNTTVGAVPNLFARNERVACIFDTEAGPMALILVGAIFVSSVETVWHGVVTPPTVSQARVWQYGADAPTLAKGAEMGRFNMGSTIIVLFGPEQVAWHADLTAGRPVRLGESIGRHLV</sequence>
<comment type="function">
    <text evidence="12">Catalyzes the formation of phosphatidylethanolamine (PtdEtn) from phosphatidylserine (PtdSer).</text>
</comment>
<feature type="site" description="Cleavage (non-hydrolytic); by autocatalysis" evidence="12">
    <location>
        <begin position="251"/>
        <end position="252"/>
    </location>
</feature>
<dbReference type="GO" id="GO:0005886">
    <property type="term" value="C:plasma membrane"/>
    <property type="evidence" value="ECO:0007669"/>
    <property type="project" value="UniProtKB-SubCell"/>
</dbReference>
<keyword evidence="3 12" id="KW-0444">Lipid biosynthesis</keyword>
<proteinExistence type="inferred from homology"/>
<dbReference type="Proteomes" id="UP000077628">
    <property type="component" value="Unassembled WGS sequence"/>
</dbReference>
<dbReference type="PANTHER" id="PTHR10067">
    <property type="entry name" value="PHOSPHATIDYLSERINE DECARBOXYLASE"/>
    <property type="match status" value="1"/>
</dbReference>
<dbReference type="RefSeq" id="WP_064025991.1">
    <property type="nucleotide sequence ID" value="NZ_LUUK01000064.1"/>
</dbReference>
<evidence type="ECO:0000256" key="4">
    <source>
        <dbReference type="ARBA" id="ARBA00022793"/>
    </source>
</evidence>
<dbReference type="OrthoDB" id="9802030at2"/>
<reference evidence="14" key="1">
    <citation type="submission" date="2016-03" db="EMBL/GenBank/DDBJ databases">
        <authorList>
            <person name="Heylen K."/>
            <person name="De Vos P."/>
            <person name="Vekeman B."/>
        </authorList>
    </citation>
    <scope>NUCLEOTIDE SEQUENCE [LARGE SCALE GENOMIC DNA]</scope>
    <source>
        <strain evidence="14">R-45383</strain>
    </source>
</reference>
<evidence type="ECO:0000256" key="1">
    <source>
        <dbReference type="ARBA" id="ARBA00005189"/>
    </source>
</evidence>
<dbReference type="InterPro" id="IPR033177">
    <property type="entry name" value="PSD-B"/>
</dbReference>
<feature type="active site" description="Charge relay system; for autoendoproteolytic cleavage activity" evidence="12">
    <location>
        <position position="252"/>
    </location>
</feature>
<evidence type="ECO:0000313" key="13">
    <source>
        <dbReference type="EMBL" id="OAI23255.1"/>
    </source>
</evidence>
<dbReference type="InterPro" id="IPR033178">
    <property type="entry name" value="PSD_type1_pro"/>
</dbReference>
<evidence type="ECO:0000256" key="7">
    <source>
        <dbReference type="ARBA" id="ARBA00023145"/>
    </source>
</evidence>
<keyword evidence="11 12" id="KW-0670">Pyruvate</keyword>
<comment type="cofactor">
    <cofactor evidence="12">
        <name>pyruvate</name>
        <dbReference type="ChEBI" id="CHEBI:15361"/>
    </cofactor>
    <text evidence="12">Binds 1 pyruvoyl group covalently per subunit.</text>
</comment>
<evidence type="ECO:0000313" key="14">
    <source>
        <dbReference type="Proteomes" id="UP000077628"/>
    </source>
</evidence>
<dbReference type="InterPro" id="IPR003817">
    <property type="entry name" value="PS_Dcarbxylase"/>
</dbReference>
<keyword evidence="7 12" id="KW-0865">Zymogen</keyword>
<evidence type="ECO:0000256" key="5">
    <source>
        <dbReference type="ARBA" id="ARBA00023098"/>
    </source>
</evidence>
<dbReference type="PANTHER" id="PTHR10067:SF6">
    <property type="entry name" value="PHOSPHATIDYLSERINE DECARBOXYLASE PROENZYME, MITOCHONDRIAL"/>
    <property type="match status" value="1"/>
</dbReference>
<dbReference type="GO" id="GO:0004609">
    <property type="term" value="F:phosphatidylserine decarboxylase activity"/>
    <property type="evidence" value="ECO:0007669"/>
    <property type="project" value="UniProtKB-UniRule"/>
</dbReference>
<comment type="caution">
    <text evidence="13">The sequence shown here is derived from an EMBL/GenBank/DDBJ whole genome shotgun (WGS) entry which is preliminary data.</text>
</comment>
<dbReference type="Pfam" id="PF02666">
    <property type="entry name" value="PS_Dcarbxylase"/>
    <property type="match status" value="1"/>
</dbReference>
<evidence type="ECO:0000256" key="9">
    <source>
        <dbReference type="ARBA" id="ARBA00023239"/>
    </source>
</evidence>
<comment type="similarity">
    <text evidence="12">Belongs to the phosphatidylserine decarboxylase family. PSD-B subfamily. Prokaryotic type I sub-subfamily.</text>
</comment>
<dbReference type="UniPathway" id="UPA00558">
    <property type="reaction ID" value="UER00616"/>
</dbReference>
<comment type="pathway">
    <text evidence="1">Lipid metabolism.</text>
</comment>
<evidence type="ECO:0000256" key="11">
    <source>
        <dbReference type="ARBA" id="ARBA00023317"/>
    </source>
</evidence>
<feature type="active site" description="Schiff-base intermediate with substrate; via pyruvic acid; for decarboxylase activity" evidence="12">
    <location>
        <position position="252"/>
    </location>
</feature>
<dbReference type="EC" id="4.1.1.65" evidence="12"/>
<evidence type="ECO:0000256" key="8">
    <source>
        <dbReference type="ARBA" id="ARBA00023209"/>
    </source>
</evidence>
<organism evidence="13 14">
    <name type="scientific">Methylomonas koyamae</name>
    <dbReference type="NCBI Taxonomy" id="702114"/>
    <lineage>
        <taxon>Bacteria</taxon>
        <taxon>Pseudomonadati</taxon>
        <taxon>Pseudomonadota</taxon>
        <taxon>Gammaproteobacteria</taxon>
        <taxon>Methylococcales</taxon>
        <taxon>Methylococcaceae</taxon>
        <taxon>Methylomonas</taxon>
    </lineage>
</organism>
<keyword evidence="6 12" id="KW-0472">Membrane</keyword>
<accession>A0A177NZ13</accession>
<feature type="modified residue" description="Pyruvic acid (Ser); by autocatalysis" evidence="12">
    <location>
        <position position="252"/>
    </location>
</feature>
<dbReference type="STRING" id="702114.A1355_21840"/>
<evidence type="ECO:0000256" key="12">
    <source>
        <dbReference type="HAMAP-Rule" id="MF_00662"/>
    </source>
</evidence>
<gene>
    <name evidence="12" type="primary">psd</name>
    <name evidence="13" type="ORF">A1355_21840</name>
</gene>
<name>A0A177NZ13_9GAMM</name>
<comment type="PTM">
    <text evidence="12">Is synthesized initially as an inactive proenzyme. Formation of the active enzyme involves a self-maturation process in which the active site pyruvoyl group is generated from an internal serine residue via an autocatalytic post-translational modification. Two non-identical subunits are generated from the proenzyme in this reaction, and the pyruvate is formed at the N-terminus of the alpha chain, which is derived from the carboxyl end of the proenzyme. The autoendoproteolytic cleavage occurs by a canonical serine protease mechanism, in which the side chain hydroxyl group of the serine supplies its oxygen atom to form the C-terminus of the beta chain, while the remainder of the serine residue undergoes an oxidative deamination to produce ammonia and the pyruvoyl prosthetic group on the alpha chain. During this reaction, the Ser that is part of the protease active site of the proenzyme becomes the pyruvoyl prosthetic group, which constitutes an essential element of the active site of the mature decarboxylase.</text>
</comment>
<feature type="chain" id="PRO_5023506700" description="Phosphatidylserine decarboxylase alpha chain" evidence="12">
    <location>
        <begin position="252"/>
        <end position="286"/>
    </location>
</feature>
<keyword evidence="14" id="KW-1185">Reference proteome</keyword>
<evidence type="ECO:0000256" key="10">
    <source>
        <dbReference type="ARBA" id="ARBA00023264"/>
    </source>
</evidence>
<comment type="catalytic activity">
    <reaction evidence="12">
        <text>a 1,2-diacyl-sn-glycero-3-phospho-L-serine + H(+) = a 1,2-diacyl-sn-glycero-3-phosphoethanolamine + CO2</text>
        <dbReference type="Rhea" id="RHEA:20828"/>
        <dbReference type="ChEBI" id="CHEBI:15378"/>
        <dbReference type="ChEBI" id="CHEBI:16526"/>
        <dbReference type="ChEBI" id="CHEBI:57262"/>
        <dbReference type="ChEBI" id="CHEBI:64612"/>
        <dbReference type="EC" id="4.1.1.65"/>
    </reaction>
</comment>
<comment type="subunit">
    <text evidence="12">Heterodimer of a large membrane-associated beta subunit and a small pyruvoyl-containing alpha subunit.</text>
</comment>
<dbReference type="HAMAP" id="MF_00662">
    <property type="entry name" value="PS_decarb_PSD_B_type1"/>
    <property type="match status" value="1"/>
</dbReference>